<evidence type="ECO:0000256" key="1">
    <source>
        <dbReference type="SAM" id="MobiDB-lite"/>
    </source>
</evidence>
<dbReference type="InterPro" id="IPR024771">
    <property type="entry name" value="SUZ"/>
</dbReference>
<dbReference type="OrthoDB" id="5373615at2759"/>
<dbReference type="PANTHER" id="PTHR31796">
    <property type="entry name" value="SUZ DOMAIN-CONTAINING PROTEIN 1"/>
    <property type="match status" value="1"/>
</dbReference>
<dbReference type="InterPro" id="IPR039228">
    <property type="entry name" value="SZRD1"/>
</dbReference>
<keyword evidence="4" id="KW-1185">Reference proteome</keyword>
<evidence type="ECO:0000313" key="3">
    <source>
        <dbReference type="EMBL" id="OSX58180.1"/>
    </source>
</evidence>
<gene>
    <name evidence="3" type="ORF">POSPLADRAFT_1154236</name>
</gene>
<sequence>MSARVVADTRTVEATASPVHDGVLHVIRQDAQCEIAIWTIELALILFCTHRPFRLHLRFSFSCYVFCIYHVSSKHEHIIRSLGPAVSPAQAVPDDWDNDDEDEEGEEDQRQMWENANSKAPMPELVISGSSTTMIKSPPPAALQPTLRILKRPAATSSAHASAVPSDTPKSYAEREAQYQAARERIFNDGRARSQSGGTERDGLVSDSTSAKSKSGVPSVQIVREPRGPSAQPEEGQALQGNARALRGFTGRRHKGNTRA</sequence>
<organism evidence="3 4">
    <name type="scientific">Postia placenta MAD-698-R-SB12</name>
    <dbReference type="NCBI Taxonomy" id="670580"/>
    <lineage>
        <taxon>Eukaryota</taxon>
        <taxon>Fungi</taxon>
        <taxon>Dikarya</taxon>
        <taxon>Basidiomycota</taxon>
        <taxon>Agaricomycotina</taxon>
        <taxon>Agaricomycetes</taxon>
        <taxon>Polyporales</taxon>
        <taxon>Adustoporiaceae</taxon>
        <taxon>Rhodonia</taxon>
    </lineage>
</organism>
<accession>A0A1X6MPE9</accession>
<dbReference type="RefSeq" id="XP_024334974.1">
    <property type="nucleotide sequence ID" value="XM_024486830.1"/>
</dbReference>
<reference evidence="3 4" key="1">
    <citation type="submission" date="2017-04" db="EMBL/GenBank/DDBJ databases">
        <title>Genome Sequence of the Model Brown-Rot Fungus Postia placenta SB12.</title>
        <authorList>
            <consortium name="DOE Joint Genome Institute"/>
            <person name="Gaskell J."/>
            <person name="Kersten P."/>
            <person name="Larrondo L.F."/>
            <person name="Canessa P."/>
            <person name="Martinez D."/>
            <person name="Hibbett D."/>
            <person name="Schmoll M."/>
            <person name="Kubicek C.P."/>
            <person name="Martinez A.T."/>
            <person name="Yadav J."/>
            <person name="Master E."/>
            <person name="Magnuson J.K."/>
            <person name="James T."/>
            <person name="Yaver D."/>
            <person name="Berka R."/>
            <person name="Labutti K."/>
            <person name="Lipzen A."/>
            <person name="Aerts A."/>
            <person name="Barry K."/>
            <person name="Henrissat B."/>
            <person name="Blanchette R."/>
            <person name="Grigoriev I."/>
            <person name="Cullen D."/>
        </authorList>
    </citation>
    <scope>NUCLEOTIDE SEQUENCE [LARGE SCALE GENOMIC DNA]</scope>
    <source>
        <strain evidence="3 4">MAD-698-R-SB12</strain>
    </source>
</reference>
<feature type="compositionally biased region" description="Basic residues" evidence="1">
    <location>
        <begin position="250"/>
        <end position="260"/>
    </location>
</feature>
<feature type="compositionally biased region" description="Polar residues" evidence="1">
    <location>
        <begin position="206"/>
        <end position="218"/>
    </location>
</feature>
<feature type="region of interest" description="Disordered" evidence="1">
    <location>
        <begin position="153"/>
        <end position="260"/>
    </location>
</feature>
<dbReference type="GeneID" id="36331779"/>
<feature type="compositionally biased region" description="Acidic residues" evidence="1">
    <location>
        <begin position="94"/>
        <end position="107"/>
    </location>
</feature>
<dbReference type="Pfam" id="PF12752">
    <property type="entry name" value="SUZ"/>
    <property type="match status" value="1"/>
</dbReference>
<dbReference type="AlphaFoldDB" id="A0A1X6MPE9"/>
<dbReference type="STRING" id="670580.A0A1X6MPE9"/>
<dbReference type="PANTHER" id="PTHR31796:SF2">
    <property type="entry name" value="SUZ DOMAIN-CONTAINING PROTEIN 1"/>
    <property type="match status" value="1"/>
</dbReference>
<evidence type="ECO:0000259" key="2">
    <source>
        <dbReference type="PROSITE" id="PS51673"/>
    </source>
</evidence>
<proteinExistence type="predicted"/>
<evidence type="ECO:0000313" key="4">
    <source>
        <dbReference type="Proteomes" id="UP000194127"/>
    </source>
</evidence>
<dbReference type="EMBL" id="KZ110605">
    <property type="protein sequence ID" value="OSX58180.1"/>
    <property type="molecule type" value="Genomic_DNA"/>
</dbReference>
<protein>
    <recommendedName>
        <fullName evidence="2">SUZ domain-containing protein</fullName>
    </recommendedName>
</protein>
<feature type="domain" description="SUZ" evidence="2">
    <location>
        <begin position="121"/>
        <end position="191"/>
    </location>
</feature>
<feature type="compositionally biased region" description="Basic and acidic residues" evidence="1">
    <location>
        <begin position="172"/>
        <end position="192"/>
    </location>
</feature>
<name>A0A1X6MPE9_9APHY</name>
<feature type="region of interest" description="Disordered" evidence="1">
    <location>
        <begin position="87"/>
        <end position="123"/>
    </location>
</feature>
<dbReference type="Proteomes" id="UP000194127">
    <property type="component" value="Unassembled WGS sequence"/>
</dbReference>
<dbReference type="PROSITE" id="PS51673">
    <property type="entry name" value="SUZ"/>
    <property type="match status" value="1"/>
</dbReference>